<organism evidence="4 5">
    <name type="scientific">Hydrogenophaga bisanensis</name>
    <dbReference type="NCBI Taxonomy" id="439611"/>
    <lineage>
        <taxon>Bacteria</taxon>
        <taxon>Pseudomonadati</taxon>
        <taxon>Pseudomonadota</taxon>
        <taxon>Betaproteobacteria</taxon>
        <taxon>Burkholderiales</taxon>
        <taxon>Comamonadaceae</taxon>
        <taxon>Hydrogenophaga</taxon>
    </lineage>
</organism>
<evidence type="ECO:0000313" key="4">
    <source>
        <dbReference type="EMBL" id="MFC7434564.1"/>
    </source>
</evidence>
<keyword evidence="2 4" id="KW-0378">Hydrolase</keyword>
<evidence type="ECO:0000256" key="1">
    <source>
        <dbReference type="ARBA" id="ARBA00006499"/>
    </source>
</evidence>
<proteinExistence type="inferred from homology"/>
<keyword evidence="5" id="KW-1185">Reference proteome</keyword>
<dbReference type="PANTHER" id="PTHR10655">
    <property type="entry name" value="LYSOPHOSPHOLIPASE-RELATED"/>
    <property type="match status" value="1"/>
</dbReference>
<dbReference type="InterPro" id="IPR029058">
    <property type="entry name" value="AB_hydrolase_fold"/>
</dbReference>
<dbReference type="Proteomes" id="UP001596495">
    <property type="component" value="Unassembled WGS sequence"/>
</dbReference>
<protein>
    <submittedName>
        <fullName evidence="4">Alpha/beta hydrolase</fullName>
    </submittedName>
</protein>
<dbReference type="InterPro" id="IPR050565">
    <property type="entry name" value="LYPA1-2/EST-like"/>
</dbReference>
<dbReference type="GO" id="GO:0016787">
    <property type="term" value="F:hydrolase activity"/>
    <property type="evidence" value="ECO:0007669"/>
    <property type="project" value="UniProtKB-KW"/>
</dbReference>
<dbReference type="Gene3D" id="3.40.50.1820">
    <property type="entry name" value="alpha/beta hydrolase"/>
    <property type="match status" value="1"/>
</dbReference>
<gene>
    <name evidence="4" type="ORF">ACFQNJ_08580</name>
</gene>
<evidence type="ECO:0000256" key="2">
    <source>
        <dbReference type="ARBA" id="ARBA00022801"/>
    </source>
</evidence>
<dbReference type="PANTHER" id="PTHR10655:SF17">
    <property type="entry name" value="LYSOPHOSPHOLIPASE-LIKE PROTEIN 1"/>
    <property type="match status" value="1"/>
</dbReference>
<dbReference type="Pfam" id="PF02230">
    <property type="entry name" value="Abhydrolase_2"/>
    <property type="match status" value="1"/>
</dbReference>
<evidence type="ECO:0000259" key="3">
    <source>
        <dbReference type="Pfam" id="PF02230"/>
    </source>
</evidence>
<dbReference type="SUPFAM" id="SSF53474">
    <property type="entry name" value="alpha/beta-Hydrolases"/>
    <property type="match status" value="1"/>
</dbReference>
<accession>A0ABW2R9B5</accession>
<name>A0ABW2R9B5_9BURK</name>
<comment type="similarity">
    <text evidence="1">Belongs to the AB hydrolase superfamily. AB hydrolase 2 family.</text>
</comment>
<feature type="domain" description="Phospholipase/carboxylesterase/thioesterase" evidence="3">
    <location>
        <begin position="18"/>
        <end position="228"/>
    </location>
</feature>
<sequence length="237" mass="25730">MYTPPHVDLLELVTGATSQDQEPGASIIVLHGLGADGSDFLPVAQAMDLSPVGPVRYVFPSAPVRPVTINGGYAMRAWYDIHPPADEPGGVRQEDELGLRESQAIVEQLIERERQRGVPAERIVLMGFSQGCAMTLLAGLRSPHRLAGLVALSGYLPLASITAAEASPVSREVPVLMIHGLHDEVVVPSRGEAARDVLKDLGYNVQWATFAMGHELCMEEVSVIRDWLLERLQVPRT</sequence>
<evidence type="ECO:0000313" key="5">
    <source>
        <dbReference type="Proteomes" id="UP001596495"/>
    </source>
</evidence>
<reference evidence="5" key="1">
    <citation type="journal article" date="2019" name="Int. J. Syst. Evol. Microbiol.">
        <title>The Global Catalogue of Microorganisms (GCM) 10K type strain sequencing project: providing services to taxonomists for standard genome sequencing and annotation.</title>
        <authorList>
            <consortium name="The Broad Institute Genomics Platform"/>
            <consortium name="The Broad Institute Genome Sequencing Center for Infectious Disease"/>
            <person name="Wu L."/>
            <person name="Ma J."/>
        </authorList>
    </citation>
    <scope>NUCLEOTIDE SEQUENCE [LARGE SCALE GENOMIC DNA]</scope>
    <source>
        <strain evidence="5">CCUG 54518</strain>
    </source>
</reference>
<comment type="caution">
    <text evidence="4">The sequence shown here is derived from an EMBL/GenBank/DDBJ whole genome shotgun (WGS) entry which is preliminary data.</text>
</comment>
<dbReference type="EMBL" id="JBHTBX010000005">
    <property type="protein sequence ID" value="MFC7434564.1"/>
    <property type="molecule type" value="Genomic_DNA"/>
</dbReference>
<dbReference type="RefSeq" id="WP_382256080.1">
    <property type="nucleotide sequence ID" value="NZ_JBHTBX010000005.1"/>
</dbReference>
<dbReference type="InterPro" id="IPR003140">
    <property type="entry name" value="PLipase/COase/thioEstase"/>
</dbReference>